<evidence type="ECO:0000256" key="1">
    <source>
        <dbReference type="ARBA" id="ARBA00004138"/>
    </source>
</evidence>
<name>A0A075B4L5_ROZAC</name>
<dbReference type="STRING" id="988480.A0A075B4L5"/>
<dbReference type="AlphaFoldDB" id="A0A075B4L5"/>
<comment type="subcellular location">
    <subcellularLocation>
        <location evidence="1">Cell projection</location>
        <location evidence="1">Cilium</location>
    </subcellularLocation>
</comment>
<evidence type="ECO:0000256" key="6">
    <source>
        <dbReference type="ARBA" id="ARBA00023273"/>
    </source>
</evidence>
<dbReference type="EMBL" id="KE560607">
    <property type="protein sequence ID" value="EPZ36272.1"/>
    <property type="molecule type" value="Genomic_DNA"/>
</dbReference>
<reference evidence="9" key="3">
    <citation type="submission" date="2018-08" db="EMBL/GenBank/DDBJ databases">
        <title>Leveraging single-cell genomics to expand the Fungal Tree of Life.</title>
        <authorList>
            <consortium name="DOE Joint Genome Institute"/>
            <person name="Ahrendt S.R."/>
            <person name="Quandt C.A."/>
            <person name="Ciobanu D."/>
            <person name="Clum A."/>
            <person name="Salamov A."/>
            <person name="Andreopoulos B."/>
            <person name="Cheng J.-F."/>
            <person name="Woyke T."/>
            <person name="Pelin A."/>
            <person name="Henrissat B."/>
            <person name="Reynolds N."/>
            <person name="Benny G.L."/>
            <person name="Smith M.E."/>
            <person name="James T.Y."/>
            <person name="Grigoriev I.V."/>
        </authorList>
    </citation>
    <scope>NUCLEOTIDE SEQUENCE</scope>
    <source>
        <strain evidence="9">CSF55</strain>
    </source>
</reference>
<dbReference type="OrthoDB" id="166611at2759"/>
<keyword evidence="6" id="KW-0966">Cell projection</keyword>
<evidence type="ECO:0000313" key="11">
    <source>
        <dbReference type="Proteomes" id="UP000281549"/>
    </source>
</evidence>
<proteinExistence type="inferred from homology"/>
<dbReference type="EMBL" id="ML005198">
    <property type="protein sequence ID" value="RKP19586.1"/>
    <property type="molecule type" value="Genomic_DNA"/>
</dbReference>
<dbReference type="GO" id="GO:0036064">
    <property type="term" value="C:ciliary basal body"/>
    <property type="evidence" value="ECO:0007669"/>
    <property type="project" value="TreeGrafter"/>
</dbReference>
<dbReference type="PANTHER" id="PTHR31954:SF1">
    <property type="entry name" value="CILIA- AND FLAGELLA-ASSOCIATED PROTEIN 157"/>
    <property type="match status" value="1"/>
</dbReference>
<protein>
    <recommendedName>
        <fullName evidence="3">Cilia- and flagella-associated protein 157</fullName>
    </recommendedName>
</protein>
<evidence type="ECO:0000256" key="5">
    <source>
        <dbReference type="ARBA" id="ARBA00023069"/>
    </source>
</evidence>
<reference evidence="8 10" key="1">
    <citation type="journal article" date="2013" name="Curr. Biol.">
        <title>Shared signatures of parasitism and phylogenomics unite Cryptomycota and microsporidia.</title>
        <authorList>
            <person name="James T.Y."/>
            <person name="Pelin A."/>
            <person name="Bonen L."/>
            <person name="Ahrendt S."/>
            <person name="Sain D."/>
            <person name="Corradi N."/>
            <person name="Stajich J.E."/>
        </authorList>
    </citation>
    <scope>NUCLEOTIDE SEQUENCE [LARGE SCALE GENOMIC DNA]</scope>
    <source>
        <strain evidence="8 10">CSF55</strain>
        <strain evidence="8 10">CSF55</strain>
    </source>
</reference>
<reference evidence="11" key="2">
    <citation type="journal article" date="2018" name="Nat. Microbiol.">
        <title>Leveraging single-cell genomics to expand the fungal tree of life.</title>
        <authorList>
            <person name="Ahrendt S.R."/>
            <person name="Quandt C.A."/>
            <person name="Ciobanu D."/>
            <person name="Clum A."/>
            <person name="Salamov A."/>
            <person name="Andreopoulos B."/>
            <person name="Cheng J.F."/>
            <person name="Woyke T."/>
            <person name="Pelin A."/>
            <person name="Henrissat B."/>
            <person name="Reynolds N.K."/>
            <person name="Benny G.L."/>
            <person name="Smith M.E."/>
            <person name="James T.Y."/>
            <person name="Grigoriev I.V."/>
        </authorList>
    </citation>
    <scope>NUCLEOTIDE SEQUENCE [LARGE SCALE GENOMIC DNA]</scope>
    <source>
        <strain evidence="11">CSF55</strain>
    </source>
</reference>
<comment type="similarity">
    <text evidence="2">Belongs to the CFAP157 family.</text>
</comment>
<dbReference type="HOGENOM" id="CLU_1028802_0_0_1"/>
<keyword evidence="5" id="KW-0969">Cilium</keyword>
<dbReference type="Proteomes" id="UP000281549">
    <property type="component" value="Unassembled WGS sequence"/>
</dbReference>
<evidence type="ECO:0000256" key="2">
    <source>
        <dbReference type="ARBA" id="ARBA00010841"/>
    </source>
</evidence>
<sequence length="271" mass="31449">MSSKKKGKASSAAPAAAVSNENKMTPELYELKIKDLNEKIEKQRYHVNVEESKHSVENMYNIIKDKEDVIEFLRLQLMNNEKNVQLTSISEKERDLFGIKNEAALFSSQCAKYKLELDQLMDFKVKKAQVEQKIVELENQLSEKERDYKEMVHDLEKKAIQDKTMLRKEMLTKINQVVASFRDLSDQQMAETTKRTIQENIAVNSQLEKLSNKIVDLISENKTLIDQHRSMKQQLEVALTNENELAKKTQSYRKVIKLIVAKNEDLDAKVQ</sequence>
<evidence type="ECO:0000313" key="8">
    <source>
        <dbReference type="EMBL" id="EPZ36272.1"/>
    </source>
</evidence>
<evidence type="ECO:0000313" key="10">
    <source>
        <dbReference type="Proteomes" id="UP000030755"/>
    </source>
</evidence>
<gene>
    <name evidence="8" type="ORF">O9G_006030</name>
    <name evidence="9" type="ORF">ROZALSC1DRAFT_28831</name>
</gene>
<evidence type="ECO:0000256" key="3">
    <source>
        <dbReference type="ARBA" id="ARBA00014087"/>
    </source>
</evidence>
<organism evidence="8 10">
    <name type="scientific">Rozella allomycis (strain CSF55)</name>
    <dbReference type="NCBI Taxonomy" id="988480"/>
    <lineage>
        <taxon>Eukaryota</taxon>
        <taxon>Fungi</taxon>
        <taxon>Fungi incertae sedis</taxon>
        <taxon>Cryptomycota</taxon>
        <taxon>Cryptomycota incertae sedis</taxon>
        <taxon>Rozella</taxon>
    </lineage>
</organism>
<keyword evidence="4 7" id="KW-0175">Coiled coil</keyword>
<dbReference type="GO" id="GO:0008017">
    <property type="term" value="F:microtubule binding"/>
    <property type="evidence" value="ECO:0007669"/>
    <property type="project" value="TreeGrafter"/>
</dbReference>
<accession>A0A075B4L5</accession>
<dbReference type="Proteomes" id="UP000030755">
    <property type="component" value="Unassembled WGS sequence"/>
</dbReference>
<evidence type="ECO:0000313" key="9">
    <source>
        <dbReference type="EMBL" id="RKP19586.1"/>
    </source>
</evidence>
<evidence type="ECO:0000256" key="7">
    <source>
        <dbReference type="SAM" id="Coils"/>
    </source>
</evidence>
<dbReference type="PANTHER" id="PTHR31954">
    <property type="entry name" value="CILIA- AND FLAGELLA-ASSOCIATED PROTEIN 157"/>
    <property type="match status" value="1"/>
</dbReference>
<dbReference type="OMA" id="NNTMAEN"/>
<keyword evidence="10" id="KW-1185">Reference proteome</keyword>
<feature type="non-terminal residue" evidence="8">
    <location>
        <position position="271"/>
    </location>
</feature>
<feature type="coiled-coil region" evidence="7">
    <location>
        <begin position="120"/>
        <end position="158"/>
    </location>
</feature>
<evidence type="ECO:0000256" key="4">
    <source>
        <dbReference type="ARBA" id="ARBA00023054"/>
    </source>
</evidence>
<dbReference type="InterPro" id="IPR038844">
    <property type="entry name" value="CFAP157"/>
</dbReference>